<name>A0ABP9VKN4_9BACT</name>
<dbReference type="InterPro" id="IPR006311">
    <property type="entry name" value="TAT_signal"/>
</dbReference>
<organism evidence="1 2">
    <name type="scientific">Novipirellula caenicola</name>
    <dbReference type="NCBI Taxonomy" id="1536901"/>
    <lineage>
        <taxon>Bacteria</taxon>
        <taxon>Pseudomonadati</taxon>
        <taxon>Planctomycetota</taxon>
        <taxon>Planctomycetia</taxon>
        <taxon>Pirellulales</taxon>
        <taxon>Pirellulaceae</taxon>
        <taxon>Novipirellula</taxon>
    </lineage>
</organism>
<dbReference type="RefSeq" id="WP_345682751.1">
    <property type="nucleotide sequence ID" value="NZ_BAABRO010000002.1"/>
</dbReference>
<sequence length="219" mass="23702">MYLPTVNHSPRNNATDRRAFLQRASLMTIAAAGMTATSVLSAADDEKIEEPAAAATGPLAKLTLGVKPSIDALGAVVVPRARNTYVSFHATQFGEDGNPSVNGTAVLEFAMCVERKFRSKGDEATAEHAIDLESLDVCECYEVLESSWANKWNQLPDSNSDSEPRVRHFIFTFLGYCPGVCSGTMHFECLATDVNAHFLGDTSFEETLQFIDSLESVGA</sequence>
<dbReference type="EMBL" id="BAABRO010000002">
    <property type="protein sequence ID" value="GAA5505754.1"/>
    <property type="molecule type" value="Genomic_DNA"/>
</dbReference>
<keyword evidence="2" id="KW-1185">Reference proteome</keyword>
<protein>
    <recommendedName>
        <fullName evidence="3">Twin-arginine translocation signal domain-containing protein</fullName>
    </recommendedName>
</protein>
<dbReference type="PROSITE" id="PS51318">
    <property type="entry name" value="TAT"/>
    <property type="match status" value="1"/>
</dbReference>
<evidence type="ECO:0008006" key="3">
    <source>
        <dbReference type="Google" id="ProtNLM"/>
    </source>
</evidence>
<accession>A0ABP9VKN4</accession>
<proteinExistence type="predicted"/>
<evidence type="ECO:0000313" key="1">
    <source>
        <dbReference type="EMBL" id="GAA5505754.1"/>
    </source>
</evidence>
<gene>
    <name evidence="1" type="ORF">Rcae01_01201</name>
</gene>
<comment type="caution">
    <text evidence="1">The sequence shown here is derived from an EMBL/GenBank/DDBJ whole genome shotgun (WGS) entry which is preliminary data.</text>
</comment>
<evidence type="ECO:0000313" key="2">
    <source>
        <dbReference type="Proteomes" id="UP001416858"/>
    </source>
</evidence>
<reference evidence="1 2" key="1">
    <citation type="submission" date="2024-02" db="EMBL/GenBank/DDBJ databases">
        <title>Rhodopirellula caenicola NBRC 110016.</title>
        <authorList>
            <person name="Ichikawa N."/>
            <person name="Katano-Makiyama Y."/>
            <person name="Hidaka K."/>
        </authorList>
    </citation>
    <scope>NUCLEOTIDE SEQUENCE [LARGE SCALE GENOMIC DNA]</scope>
    <source>
        <strain evidence="1 2">NBRC 110016</strain>
    </source>
</reference>
<dbReference type="Proteomes" id="UP001416858">
    <property type="component" value="Unassembled WGS sequence"/>
</dbReference>